<evidence type="ECO:0000313" key="2">
    <source>
        <dbReference type="EMBL" id="BBD73212.1"/>
    </source>
</evidence>
<organism evidence="2 4">
    <name type="scientific">Sulfodiicoccus acidiphilus</name>
    <dbReference type="NCBI Taxonomy" id="1670455"/>
    <lineage>
        <taxon>Archaea</taxon>
        <taxon>Thermoproteota</taxon>
        <taxon>Thermoprotei</taxon>
        <taxon>Sulfolobales</taxon>
        <taxon>Sulfolobaceae</taxon>
        <taxon>Sulfodiicoccus</taxon>
    </lineage>
</organism>
<dbReference type="AlphaFoldDB" id="A0A348B4W0"/>
<protein>
    <recommendedName>
        <fullName evidence="1">NADP-dependent oxidoreductase domain-containing protein</fullName>
    </recommendedName>
</protein>
<evidence type="ECO:0000313" key="4">
    <source>
        <dbReference type="Proteomes" id="UP000276741"/>
    </source>
</evidence>
<proteinExistence type="predicted"/>
<reference evidence="3" key="4">
    <citation type="submission" date="2020-09" db="EMBL/GenBank/DDBJ databases">
        <authorList>
            <person name="Sun Q."/>
            <person name="Ohkuma M."/>
        </authorList>
    </citation>
    <scope>NUCLEOTIDE SEQUENCE</scope>
    <source>
        <strain evidence="3">JCM 31740</strain>
    </source>
</reference>
<dbReference type="EMBL" id="BMQS01000031">
    <property type="protein sequence ID" value="GGU04891.1"/>
    <property type="molecule type" value="Genomic_DNA"/>
</dbReference>
<evidence type="ECO:0000259" key="1">
    <source>
        <dbReference type="Pfam" id="PF00248"/>
    </source>
</evidence>
<dbReference type="Pfam" id="PF00248">
    <property type="entry name" value="Aldo_ket_red"/>
    <property type="match status" value="1"/>
</dbReference>
<dbReference type="InterPro" id="IPR036812">
    <property type="entry name" value="NAD(P)_OxRdtase_dom_sf"/>
</dbReference>
<dbReference type="KEGG" id="sacd:HS1genome_1601"/>
<reference evidence="3" key="1">
    <citation type="journal article" date="2014" name="Int. J. Syst. Evol. Microbiol.">
        <title>Complete genome sequence of Corynebacterium casei LMG S-19264T (=DSM 44701T), isolated from a smear-ripened cheese.</title>
        <authorList>
            <consortium name="US DOE Joint Genome Institute (JGI-PGF)"/>
            <person name="Walter F."/>
            <person name="Albersmeier A."/>
            <person name="Kalinowski J."/>
            <person name="Ruckert C."/>
        </authorList>
    </citation>
    <scope>NUCLEOTIDE SEQUENCE</scope>
    <source>
        <strain evidence="3">JCM 31740</strain>
    </source>
</reference>
<dbReference type="GeneID" id="38667101"/>
<dbReference type="Proteomes" id="UP000616143">
    <property type="component" value="Unassembled WGS sequence"/>
</dbReference>
<evidence type="ECO:0000313" key="3">
    <source>
        <dbReference type="EMBL" id="GGU04891.1"/>
    </source>
</evidence>
<accession>A0A348B4W0</accession>
<reference evidence="2" key="3">
    <citation type="journal article" date="2019" name="BMC Res. Notes">
        <title>Complete genome sequence of the Sulfodiicoccus acidiphilus strain HS-1T, the first crenarchaeon that lacks polB3, isolated from an acidic hot spring in Ohwaku-dani, Hakone, Japan.</title>
        <authorList>
            <person name="Sakai H.D."/>
            <person name="Kurosawa N."/>
        </authorList>
    </citation>
    <scope>NUCLEOTIDE SEQUENCE</scope>
    <source>
        <strain evidence="2">HS-1</strain>
    </source>
</reference>
<reference evidence="4" key="2">
    <citation type="submission" date="2018-04" db="EMBL/GenBank/DDBJ databases">
        <title>Complete genome sequence of Sulfodiicoccus acidiphilus strain HS-1.</title>
        <authorList>
            <person name="Sakai H.D."/>
            <person name="Kurosawa N."/>
        </authorList>
    </citation>
    <scope>NUCLEOTIDE SEQUENCE [LARGE SCALE GENOMIC DNA]</scope>
    <source>
        <strain evidence="4">HS-1</strain>
    </source>
</reference>
<dbReference type="SUPFAM" id="SSF51430">
    <property type="entry name" value="NAD(P)-linked oxidoreductase"/>
    <property type="match status" value="1"/>
</dbReference>
<dbReference type="Proteomes" id="UP000276741">
    <property type="component" value="Chromosome"/>
</dbReference>
<dbReference type="RefSeq" id="WP_126450339.1">
    <property type="nucleotide sequence ID" value="NZ_AP018553.1"/>
</dbReference>
<name>A0A348B4W0_9CREN</name>
<sequence>MIPFCMGHGIAYMPYFSTAVGILRGRFFKDGKTLVGPNDPGRIIPTSNFYAYKIYVEPPKNGEIVRRTMEVAKKRGVTSTQVALAWLFHRGVTSPIIRD</sequence>
<dbReference type="Gene3D" id="3.20.20.100">
    <property type="entry name" value="NADP-dependent oxidoreductase domain"/>
    <property type="match status" value="1"/>
</dbReference>
<gene>
    <name evidence="3" type="ORF">GCM10007116_21850</name>
    <name evidence="2" type="ORF">HS1genome_1601</name>
</gene>
<keyword evidence="4" id="KW-1185">Reference proteome</keyword>
<dbReference type="InterPro" id="IPR023210">
    <property type="entry name" value="NADP_OxRdtase_dom"/>
</dbReference>
<feature type="domain" description="NADP-dependent oxidoreductase" evidence="1">
    <location>
        <begin position="1"/>
        <end position="97"/>
    </location>
</feature>
<dbReference type="EMBL" id="AP018553">
    <property type="protein sequence ID" value="BBD73212.1"/>
    <property type="molecule type" value="Genomic_DNA"/>
</dbReference>